<evidence type="ECO:0000256" key="2">
    <source>
        <dbReference type="ARBA" id="ARBA00023125"/>
    </source>
</evidence>
<dbReference type="InterPro" id="IPR000524">
    <property type="entry name" value="Tscrpt_reg_HTH_GntR"/>
</dbReference>
<dbReference type="CDD" id="cd07377">
    <property type="entry name" value="WHTH_GntR"/>
    <property type="match status" value="2"/>
</dbReference>
<dbReference type="Pfam" id="PF00392">
    <property type="entry name" value="GntR"/>
    <property type="match status" value="2"/>
</dbReference>
<dbReference type="GO" id="GO:0003700">
    <property type="term" value="F:DNA-binding transcription factor activity"/>
    <property type="evidence" value="ECO:0007669"/>
    <property type="project" value="InterPro"/>
</dbReference>
<keyword evidence="2 5" id="KW-0238">DNA-binding</keyword>
<dbReference type="PANTHER" id="PTHR43537:SF52">
    <property type="entry name" value="FATTY ACID METABOLISM REGULATOR PROTEIN"/>
    <property type="match status" value="1"/>
</dbReference>
<evidence type="ECO:0000256" key="3">
    <source>
        <dbReference type="ARBA" id="ARBA00023163"/>
    </source>
</evidence>
<dbReference type="InterPro" id="IPR036390">
    <property type="entry name" value="WH_DNA-bd_sf"/>
</dbReference>
<name>A0A1T5IWZ3_9MICO</name>
<dbReference type="EMBL" id="FUZP01000001">
    <property type="protein sequence ID" value="SKC43680.1"/>
    <property type="molecule type" value="Genomic_DNA"/>
</dbReference>
<feature type="domain" description="HTH gntR-type" evidence="4">
    <location>
        <begin position="238"/>
        <end position="305"/>
    </location>
</feature>
<dbReference type="STRING" id="123320.SAMN06309945_0944"/>
<keyword evidence="3" id="KW-0804">Transcription</keyword>
<sequence>MPVPTTPQAVAPVSRLLRDQVFTRVLEAIRAGDYKPGDTLADEDLESWLGVSRTPIRQALARLVSVGLVDMEPNRYTRVASIDAREFMNSTGALVALWKLAAEATVGKLSNSDAKKLKNLFDSAIQALKSAKSVGDVIQQTLEPLAFLAEKSGNTELKRIHDDVIIREEFQVRGISDRLSTKNYRKHLTAIRDAYHDEDIAAVASALDDLLKTSLERGQEYLDELDEPASTHVASRRRLLQDDVYERIARAIVDGTLLPGEVLRDDELTAWLQVSRTPLRQALDRLADNGLVETAPNRYTRVAVPTPERFRDQCEVLGSLSAYSAARGAAALPDDDLSRLTDVVKTLQKKSGASDAAAFADRLSLTSDVVTMFPRAFGDRRLATLLADMTLGINQFLVAHHSELNPAHQAELYPAFLDAAKKRDGERLATLSRDLWQGGIDAAIAQLPAAAPVKA</sequence>
<organism evidence="5 6">
    <name type="scientific">Okibacterium fritillariae</name>
    <dbReference type="NCBI Taxonomy" id="123320"/>
    <lineage>
        <taxon>Bacteria</taxon>
        <taxon>Bacillati</taxon>
        <taxon>Actinomycetota</taxon>
        <taxon>Actinomycetes</taxon>
        <taxon>Micrococcales</taxon>
        <taxon>Microbacteriaceae</taxon>
        <taxon>Okibacterium</taxon>
    </lineage>
</organism>
<protein>
    <submittedName>
        <fullName evidence="5">DNA-binding transcriptional regulator, GntR family</fullName>
    </submittedName>
</protein>
<dbReference type="SUPFAM" id="SSF46785">
    <property type="entry name" value="Winged helix' DNA-binding domain"/>
    <property type="match status" value="2"/>
</dbReference>
<dbReference type="SMART" id="SM00345">
    <property type="entry name" value="HTH_GNTR"/>
    <property type="match status" value="2"/>
</dbReference>
<dbReference type="InterPro" id="IPR036388">
    <property type="entry name" value="WH-like_DNA-bd_sf"/>
</dbReference>
<dbReference type="RefSeq" id="WP_327196277.1">
    <property type="nucleotide sequence ID" value="NZ_FUZP01000001.1"/>
</dbReference>
<keyword evidence="1" id="KW-0805">Transcription regulation</keyword>
<dbReference type="AlphaFoldDB" id="A0A1T5IWZ3"/>
<evidence type="ECO:0000259" key="4">
    <source>
        <dbReference type="PROSITE" id="PS50949"/>
    </source>
</evidence>
<dbReference type="GO" id="GO:0003677">
    <property type="term" value="F:DNA binding"/>
    <property type="evidence" value="ECO:0007669"/>
    <property type="project" value="UniProtKB-KW"/>
</dbReference>
<proteinExistence type="predicted"/>
<keyword evidence="6" id="KW-1185">Reference proteome</keyword>
<evidence type="ECO:0000256" key="1">
    <source>
        <dbReference type="ARBA" id="ARBA00023015"/>
    </source>
</evidence>
<evidence type="ECO:0000313" key="6">
    <source>
        <dbReference type="Proteomes" id="UP000190857"/>
    </source>
</evidence>
<dbReference type="PANTHER" id="PTHR43537">
    <property type="entry name" value="TRANSCRIPTIONAL REGULATOR, GNTR FAMILY"/>
    <property type="match status" value="1"/>
</dbReference>
<gene>
    <name evidence="5" type="ORF">SAMN06309945_0944</name>
</gene>
<dbReference type="Proteomes" id="UP000190857">
    <property type="component" value="Unassembled WGS sequence"/>
</dbReference>
<reference evidence="5 6" key="1">
    <citation type="submission" date="2017-02" db="EMBL/GenBank/DDBJ databases">
        <authorList>
            <person name="Peterson S.W."/>
        </authorList>
    </citation>
    <scope>NUCLEOTIDE SEQUENCE [LARGE SCALE GENOMIC DNA]</scope>
    <source>
        <strain evidence="5 6">VKM Ac-2059</strain>
    </source>
</reference>
<feature type="domain" description="HTH gntR-type" evidence="4">
    <location>
        <begin position="15"/>
        <end position="82"/>
    </location>
</feature>
<evidence type="ECO:0000313" key="5">
    <source>
        <dbReference type="EMBL" id="SKC43680.1"/>
    </source>
</evidence>
<dbReference type="PROSITE" id="PS50949">
    <property type="entry name" value="HTH_GNTR"/>
    <property type="match status" value="2"/>
</dbReference>
<dbReference type="Gene3D" id="1.10.10.10">
    <property type="entry name" value="Winged helix-like DNA-binding domain superfamily/Winged helix DNA-binding domain"/>
    <property type="match status" value="2"/>
</dbReference>
<accession>A0A1T5IWZ3</accession>